<name>A0A8S3ZZB4_9EUPU</name>
<evidence type="ECO:0000313" key="5">
    <source>
        <dbReference type="EMBL" id="CAG5132116.1"/>
    </source>
</evidence>
<dbReference type="InterPro" id="IPR001236">
    <property type="entry name" value="Lactate/malate_DH_N"/>
</dbReference>
<dbReference type="Gene3D" id="3.40.50.720">
    <property type="entry name" value="NAD(P)-binding Rossmann-like Domain"/>
    <property type="match status" value="1"/>
</dbReference>
<evidence type="ECO:0000256" key="2">
    <source>
        <dbReference type="ARBA" id="ARBA00019899"/>
    </source>
</evidence>
<dbReference type="OrthoDB" id="4069699at2759"/>
<dbReference type="SUPFAM" id="SSF51735">
    <property type="entry name" value="NAD(P)-binding Rossmann-fold domains"/>
    <property type="match status" value="1"/>
</dbReference>
<keyword evidence="3" id="KW-0560">Oxidoreductase</keyword>
<feature type="domain" description="Lactate/malate dehydrogenase N-terminal" evidence="4">
    <location>
        <begin position="10"/>
        <end position="112"/>
    </location>
</feature>
<dbReference type="AlphaFoldDB" id="A0A8S3ZZB4"/>
<dbReference type="Proteomes" id="UP000678393">
    <property type="component" value="Unassembled WGS sequence"/>
</dbReference>
<evidence type="ECO:0000259" key="4">
    <source>
        <dbReference type="Pfam" id="PF00056"/>
    </source>
</evidence>
<organism evidence="5 6">
    <name type="scientific">Candidula unifasciata</name>
    <dbReference type="NCBI Taxonomy" id="100452"/>
    <lineage>
        <taxon>Eukaryota</taxon>
        <taxon>Metazoa</taxon>
        <taxon>Spiralia</taxon>
        <taxon>Lophotrochozoa</taxon>
        <taxon>Mollusca</taxon>
        <taxon>Gastropoda</taxon>
        <taxon>Heterobranchia</taxon>
        <taxon>Euthyneura</taxon>
        <taxon>Panpulmonata</taxon>
        <taxon>Eupulmonata</taxon>
        <taxon>Stylommatophora</taxon>
        <taxon>Helicina</taxon>
        <taxon>Helicoidea</taxon>
        <taxon>Geomitridae</taxon>
        <taxon>Candidula</taxon>
    </lineage>
</organism>
<accession>A0A8S3ZZB4</accession>
<dbReference type="Pfam" id="PF00056">
    <property type="entry name" value="Ldh_1_N"/>
    <property type="match status" value="1"/>
</dbReference>
<comment type="similarity">
    <text evidence="1">Belongs to the LDH/MDH superfamily. MDH type 2 family.</text>
</comment>
<dbReference type="PANTHER" id="PTHR23382">
    <property type="entry name" value="MALATE DEHYDROGENASE"/>
    <property type="match status" value="1"/>
</dbReference>
<evidence type="ECO:0000313" key="6">
    <source>
        <dbReference type="Proteomes" id="UP000678393"/>
    </source>
</evidence>
<dbReference type="GO" id="GO:0006108">
    <property type="term" value="P:malate metabolic process"/>
    <property type="evidence" value="ECO:0007669"/>
    <property type="project" value="InterPro"/>
</dbReference>
<dbReference type="InterPro" id="IPR036291">
    <property type="entry name" value="NAD(P)-bd_dom_sf"/>
</dbReference>
<dbReference type="GO" id="GO:0016615">
    <property type="term" value="F:malate dehydrogenase activity"/>
    <property type="evidence" value="ECO:0007669"/>
    <property type="project" value="InterPro"/>
</dbReference>
<protein>
    <recommendedName>
        <fullName evidence="2">Malate dehydrogenase, cytoplasmic</fullName>
    </recommendedName>
</protein>
<evidence type="ECO:0000256" key="1">
    <source>
        <dbReference type="ARBA" id="ARBA00009613"/>
    </source>
</evidence>
<keyword evidence="6" id="KW-1185">Reference proteome</keyword>
<dbReference type="EMBL" id="CAJHNH020005101">
    <property type="protein sequence ID" value="CAG5132116.1"/>
    <property type="molecule type" value="Genomic_DNA"/>
</dbReference>
<dbReference type="InterPro" id="IPR010945">
    <property type="entry name" value="Malate_DH_type2"/>
</dbReference>
<sequence>MTTNTVGDVVRVVITGASSEIGLILSYYIARGDVFGPNQRLFLVLVESSSKLKQLKKGTSVELGMCGLHLIHGQKCTHVLDEAFKDADVIFLVSGIQSSPGLSRNDIIGVNALEYK</sequence>
<feature type="non-terminal residue" evidence="5">
    <location>
        <position position="116"/>
    </location>
</feature>
<gene>
    <name evidence="5" type="ORF">CUNI_LOCUS17674</name>
</gene>
<reference evidence="5" key="1">
    <citation type="submission" date="2021-04" db="EMBL/GenBank/DDBJ databases">
        <authorList>
            <consortium name="Molecular Ecology Group"/>
        </authorList>
    </citation>
    <scope>NUCLEOTIDE SEQUENCE</scope>
</reference>
<proteinExistence type="inferred from homology"/>
<evidence type="ECO:0000256" key="3">
    <source>
        <dbReference type="ARBA" id="ARBA00023002"/>
    </source>
</evidence>
<comment type="caution">
    <text evidence="5">The sequence shown here is derived from an EMBL/GenBank/DDBJ whole genome shotgun (WGS) entry which is preliminary data.</text>
</comment>